<dbReference type="PANTHER" id="PTHR43100:SF1">
    <property type="entry name" value="GLUTAMATE SYNTHASE [NADPH] SMALL CHAIN"/>
    <property type="match status" value="1"/>
</dbReference>
<dbReference type="GO" id="GO:0051536">
    <property type="term" value="F:iron-sulfur cluster binding"/>
    <property type="evidence" value="ECO:0007669"/>
    <property type="project" value="InterPro"/>
</dbReference>
<feature type="domain" description="FAD/NAD(P)-binding" evidence="5">
    <location>
        <begin position="152"/>
        <end position="469"/>
    </location>
</feature>
<keyword evidence="1" id="KW-0028">Amino-acid biosynthesis</keyword>
<dbReference type="InterPro" id="IPR051394">
    <property type="entry name" value="Glutamate_Synthase"/>
</dbReference>
<dbReference type="Gene3D" id="3.50.50.60">
    <property type="entry name" value="FAD/NAD(P)-binding domain"/>
    <property type="match status" value="2"/>
</dbReference>
<dbReference type="GO" id="GO:0006537">
    <property type="term" value="P:glutamate biosynthetic process"/>
    <property type="evidence" value="ECO:0007669"/>
    <property type="project" value="UniProtKB-KW"/>
</dbReference>
<accession>A0A9D2NUH0</accession>
<dbReference type="InterPro" id="IPR006005">
    <property type="entry name" value="Glut_synth_ssu1"/>
</dbReference>
<proteinExistence type="predicted"/>
<reference evidence="7" key="2">
    <citation type="submission" date="2021-04" db="EMBL/GenBank/DDBJ databases">
        <authorList>
            <person name="Gilroy R."/>
        </authorList>
    </citation>
    <scope>NUCLEOTIDE SEQUENCE</scope>
    <source>
        <strain evidence="7">CHK187-11901</strain>
    </source>
</reference>
<name>A0A9D2NUH0_9FIRM</name>
<dbReference type="Pfam" id="PF14691">
    <property type="entry name" value="Fer4_20"/>
    <property type="match status" value="1"/>
</dbReference>
<gene>
    <name evidence="7" type="ORF">H9702_07545</name>
</gene>
<feature type="domain" description="Dihydroprymidine dehydrogenase" evidence="6">
    <location>
        <begin position="24"/>
        <end position="139"/>
    </location>
</feature>
<dbReference type="AlphaFoldDB" id="A0A9D2NUH0"/>
<evidence type="ECO:0000313" key="7">
    <source>
        <dbReference type="EMBL" id="HJC36963.1"/>
    </source>
</evidence>
<dbReference type="SUPFAM" id="SSF46548">
    <property type="entry name" value="alpha-helical ferredoxin"/>
    <property type="match status" value="1"/>
</dbReference>
<evidence type="ECO:0000256" key="3">
    <source>
        <dbReference type="ARBA" id="ARBA00023164"/>
    </source>
</evidence>
<dbReference type="PANTHER" id="PTHR43100">
    <property type="entry name" value="GLUTAMATE SYNTHASE [NADPH] SMALL CHAIN"/>
    <property type="match status" value="1"/>
</dbReference>
<dbReference type="GO" id="GO:0016639">
    <property type="term" value="F:oxidoreductase activity, acting on the CH-NH2 group of donors, NAD or NADP as acceptor"/>
    <property type="evidence" value="ECO:0007669"/>
    <property type="project" value="InterPro"/>
</dbReference>
<comment type="caution">
    <text evidence="7">The sequence shown here is derived from an EMBL/GenBank/DDBJ whole genome shotgun (WGS) entry which is preliminary data.</text>
</comment>
<evidence type="ECO:0000256" key="4">
    <source>
        <dbReference type="ARBA" id="ARBA00029440"/>
    </source>
</evidence>
<evidence type="ECO:0000256" key="2">
    <source>
        <dbReference type="ARBA" id="ARBA00023002"/>
    </source>
</evidence>
<dbReference type="EMBL" id="DWWM01000049">
    <property type="protein sequence ID" value="HJC36963.1"/>
    <property type="molecule type" value="Genomic_DNA"/>
</dbReference>
<dbReference type="InterPro" id="IPR036188">
    <property type="entry name" value="FAD/NAD-bd_sf"/>
</dbReference>
<dbReference type="NCBIfam" id="TIGR01317">
    <property type="entry name" value="GOGAT_sm_gam"/>
    <property type="match status" value="1"/>
</dbReference>
<evidence type="ECO:0000313" key="8">
    <source>
        <dbReference type="Proteomes" id="UP000823896"/>
    </source>
</evidence>
<dbReference type="Proteomes" id="UP000823896">
    <property type="component" value="Unassembled WGS sequence"/>
</dbReference>
<dbReference type="Pfam" id="PF07992">
    <property type="entry name" value="Pyr_redox_2"/>
    <property type="match status" value="1"/>
</dbReference>
<dbReference type="Gene3D" id="1.10.1060.10">
    <property type="entry name" value="Alpha-helical ferredoxin"/>
    <property type="match status" value="1"/>
</dbReference>
<protein>
    <submittedName>
        <fullName evidence="7">Glutamate synthase subunit beta</fullName>
    </submittedName>
</protein>
<comment type="pathway">
    <text evidence="4">Amino-acid biosynthesis.</text>
</comment>
<dbReference type="InterPro" id="IPR023753">
    <property type="entry name" value="FAD/NAD-binding_dom"/>
</dbReference>
<dbReference type="PRINTS" id="PR00419">
    <property type="entry name" value="ADXRDTASE"/>
</dbReference>
<evidence type="ECO:0000259" key="5">
    <source>
        <dbReference type="Pfam" id="PF07992"/>
    </source>
</evidence>
<evidence type="ECO:0000256" key="1">
    <source>
        <dbReference type="ARBA" id="ARBA00022605"/>
    </source>
</evidence>
<evidence type="ECO:0000259" key="6">
    <source>
        <dbReference type="Pfam" id="PF14691"/>
    </source>
</evidence>
<reference evidence="7" key="1">
    <citation type="journal article" date="2021" name="PeerJ">
        <title>Extensive microbial diversity within the chicken gut microbiome revealed by metagenomics and culture.</title>
        <authorList>
            <person name="Gilroy R."/>
            <person name="Ravi A."/>
            <person name="Getino M."/>
            <person name="Pursley I."/>
            <person name="Horton D.L."/>
            <person name="Alikhan N.F."/>
            <person name="Baker D."/>
            <person name="Gharbi K."/>
            <person name="Hall N."/>
            <person name="Watson M."/>
            <person name="Adriaenssens E.M."/>
            <person name="Foster-Nyarko E."/>
            <person name="Jarju S."/>
            <person name="Secka A."/>
            <person name="Antonio M."/>
            <person name="Oren A."/>
            <person name="Chaudhuri R.R."/>
            <person name="La Ragione R."/>
            <person name="Hildebrand F."/>
            <person name="Pallen M.J."/>
        </authorList>
    </citation>
    <scope>NUCLEOTIDE SEQUENCE</scope>
    <source>
        <strain evidence="7">CHK187-11901</strain>
    </source>
</reference>
<dbReference type="InterPro" id="IPR028261">
    <property type="entry name" value="DPD_II"/>
</dbReference>
<keyword evidence="3" id="KW-0314">Glutamate biosynthesis</keyword>
<dbReference type="SUPFAM" id="SSF51971">
    <property type="entry name" value="Nucleotide-binding domain"/>
    <property type="match status" value="1"/>
</dbReference>
<dbReference type="InterPro" id="IPR009051">
    <property type="entry name" value="Helical_ferredxn"/>
</dbReference>
<organism evidence="7 8">
    <name type="scientific">Candidatus Merdibacter merdavium</name>
    <dbReference type="NCBI Taxonomy" id="2838692"/>
    <lineage>
        <taxon>Bacteria</taxon>
        <taxon>Bacillati</taxon>
        <taxon>Bacillota</taxon>
        <taxon>Erysipelotrichia</taxon>
        <taxon>Erysipelotrichales</taxon>
        <taxon>Erysipelotrichaceae</taxon>
        <taxon>Merdibacter</taxon>
    </lineage>
</organism>
<sequence length="481" mass="52464">MGRPDGFMIYERKEQPALSPAQRLRDFHEFHASLSETQRREQAARCMNCGVPLCQSAMVLGGMVSGCPLHNLIPEWNDELYHGNDAAALARLLATNPFPEFTGRVCPALCEKACICGMNGDPVTIRENELSIIEKAFKEGRMKPSAPVRSGKKVAVVGSGPSGLAAAWAMNRMGHEVHVYERDELAGGLLMYGIPNMKLEKTIVERRVALMAQEGIVFHLRCDVGKDIAPAQLYEEYDAVALCCGARAARDLKGEGRDGGQIVFAVDFLSAVTRSLADPQAAKAIPAVKDRHIVVVGGGDTGNDCVGSCIRLGCADVIQLEMMPALPKERAAGNPWPQWPRVLKTDYGQEESIACFGHDPRIYQTTIQRFLREDGVLHAVETVDLRFDAQGMHVVEGSARQRKADLVIIAAGFTGLETYVSDAFALPLSQRHTAKTESGTYLIDAEKGLFAAGDAKRGPSLVVWAIREGLECAEQIDRYLQ</sequence>
<keyword evidence="2" id="KW-0560">Oxidoreductase</keyword>